<feature type="domain" description="B box-type" evidence="6">
    <location>
        <begin position="190"/>
        <end position="245"/>
    </location>
</feature>
<dbReference type="SUPFAM" id="SSF57889">
    <property type="entry name" value="Cysteine-rich domain"/>
    <property type="match status" value="5"/>
</dbReference>
<dbReference type="InterPro" id="IPR004146">
    <property type="entry name" value="DC1"/>
</dbReference>
<dbReference type="InterPro" id="IPR001965">
    <property type="entry name" value="Znf_PHD"/>
</dbReference>
<keyword evidence="1" id="KW-0479">Metal-binding</keyword>
<name>A0AA88RC99_9ASTE</name>
<dbReference type="PANTHER" id="PTHR32410:SF216">
    <property type="entry name" value="PHORBOL-ESTER_DAG-TYPE DOMAIN-CONTAINING PROTEIN"/>
    <property type="match status" value="1"/>
</dbReference>
<evidence type="ECO:0000256" key="2">
    <source>
        <dbReference type="ARBA" id="ARBA00022737"/>
    </source>
</evidence>
<evidence type="ECO:0000313" key="8">
    <source>
        <dbReference type="Proteomes" id="UP001187471"/>
    </source>
</evidence>
<dbReference type="PANTHER" id="PTHR32410">
    <property type="entry name" value="CYSTEINE/HISTIDINE-RICH C1 DOMAIN FAMILY PROTEIN"/>
    <property type="match status" value="1"/>
</dbReference>
<evidence type="ECO:0000259" key="6">
    <source>
        <dbReference type="PROSITE" id="PS50119"/>
    </source>
</evidence>
<organism evidence="7 8">
    <name type="scientific">Escallonia rubra</name>
    <dbReference type="NCBI Taxonomy" id="112253"/>
    <lineage>
        <taxon>Eukaryota</taxon>
        <taxon>Viridiplantae</taxon>
        <taxon>Streptophyta</taxon>
        <taxon>Embryophyta</taxon>
        <taxon>Tracheophyta</taxon>
        <taxon>Spermatophyta</taxon>
        <taxon>Magnoliopsida</taxon>
        <taxon>eudicotyledons</taxon>
        <taxon>Gunneridae</taxon>
        <taxon>Pentapetalae</taxon>
        <taxon>asterids</taxon>
        <taxon>campanulids</taxon>
        <taxon>Escalloniales</taxon>
        <taxon>Escalloniaceae</taxon>
        <taxon>Escallonia</taxon>
    </lineage>
</organism>
<reference evidence="7" key="1">
    <citation type="submission" date="2022-12" db="EMBL/GenBank/DDBJ databases">
        <title>Draft genome assemblies for two species of Escallonia (Escalloniales).</title>
        <authorList>
            <person name="Chanderbali A."/>
            <person name="Dervinis C."/>
            <person name="Anghel I."/>
            <person name="Soltis D."/>
            <person name="Soltis P."/>
            <person name="Zapata F."/>
        </authorList>
    </citation>
    <scope>NUCLEOTIDE SEQUENCE</scope>
    <source>
        <strain evidence="7">UCBG92.1500</strain>
        <tissue evidence="7">Leaf</tissue>
    </source>
</reference>
<dbReference type="InterPro" id="IPR000315">
    <property type="entry name" value="Znf_B-box"/>
</dbReference>
<dbReference type="PROSITE" id="PS50119">
    <property type="entry name" value="ZF_BBOX"/>
    <property type="match status" value="1"/>
</dbReference>
<dbReference type="InterPro" id="IPR053192">
    <property type="entry name" value="Vacuole_Formation_Reg"/>
</dbReference>
<proteinExistence type="predicted"/>
<dbReference type="AlphaFoldDB" id="A0AA88RC99"/>
<keyword evidence="2" id="KW-0677">Repeat</keyword>
<evidence type="ECO:0000256" key="1">
    <source>
        <dbReference type="ARBA" id="ARBA00022723"/>
    </source>
</evidence>
<evidence type="ECO:0000256" key="4">
    <source>
        <dbReference type="ARBA" id="ARBA00022833"/>
    </source>
</evidence>
<keyword evidence="8" id="KW-1185">Reference proteome</keyword>
<protein>
    <recommendedName>
        <fullName evidence="6">B box-type domain-containing protein</fullName>
    </recommendedName>
</protein>
<gene>
    <name evidence="7" type="ORF">RJ640_010671</name>
</gene>
<evidence type="ECO:0000256" key="5">
    <source>
        <dbReference type="PROSITE-ProRule" id="PRU00024"/>
    </source>
</evidence>
<evidence type="ECO:0000256" key="3">
    <source>
        <dbReference type="ARBA" id="ARBA00022771"/>
    </source>
</evidence>
<dbReference type="GO" id="GO:0008270">
    <property type="term" value="F:zinc ion binding"/>
    <property type="evidence" value="ECO:0007669"/>
    <property type="project" value="UniProtKB-KW"/>
</dbReference>
<keyword evidence="3 5" id="KW-0863">Zinc-finger</keyword>
<dbReference type="Pfam" id="PF03107">
    <property type="entry name" value="C1_2"/>
    <property type="match status" value="8"/>
</dbReference>
<dbReference type="EMBL" id="JAVXUO010002115">
    <property type="protein sequence ID" value="KAK2976136.1"/>
    <property type="molecule type" value="Genomic_DNA"/>
</dbReference>
<comment type="caution">
    <text evidence="7">The sequence shown here is derived from an EMBL/GenBank/DDBJ whole genome shotgun (WGS) entry which is preliminary data.</text>
</comment>
<dbReference type="InterPro" id="IPR046349">
    <property type="entry name" value="C1-like_sf"/>
</dbReference>
<accession>A0AA88RC99</accession>
<keyword evidence="4" id="KW-0862">Zinc</keyword>
<dbReference type="SMART" id="SM00249">
    <property type="entry name" value="PHD"/>
    <property type="match status" value="4"/>
</dbReference>
<dbReference type="Proteomes" id="UP001187471">
    <property type="component" value="Unassembled WGS sequence"/>
</dbReference>
<sequence length="688" mass="78999">MEHFSHEHPLILREVLKEDGEDRVCYACLEPIAGHAYSCTECDLFLHKTCGDQPRTIELGFHPQHPLTLFQRPHYVPRTCGCDVCGRIWKRFTYSCKPCRFDACISCVSGKIRNISHDHPLISTDALKLDGLEVICHACQKQIKDHAFSCSEHCDFHLHEECLGLLKPSIQHFSHTQHLLRFHKRPPFNSSRSPCDYCGNSWEHFTYYCEDCRFKLCVPCASLSAADVPPEIEHVLHPKHRLSLFVRKRYSCSTEPCKCCGQFLALLAYGCELCKFNICMSCASCALLPQLTEPSFHEHPLIIMREAFFKCDACGADDKDMSYLCTTCKFWVHKSCALLESRIQCGRHRHPLTLSYSLPEEYVKFKQSCGICGQRLKPVYWVYACSPCRYFAHVKCATRGETENFRNGESQIREDQEDLDSNLTSLPIMSYDSRNLMISFLRDVSLKEIQRGTELHHISHGHPLILCDVSDNIGSMETDVLVCHGCTQAITGSFYACSQCSFLLHRICAELPHEVQCASHPEHPLVLHPKAPNSFTLFLCQACDRISNGFSYRCDTCDFEVDLMCAYLPHTVSHEAHNHPLQIREPEWLPCNGCNFNKRRVLGCNVCNNFFLDINCALLPRTASHRYDPHPLILSYPPFDQHPGEFYCEECQQEINPNLWLYHCSECDQSFHTRCLFPWNSGRGIRQE</sequence>
<evidence type="ECO:0000313" key="7">
    <source>
        <dbReference type="EMBL" id="KAK2976136.1"/>
    </source>
</evidence>